<evidence type="ECO:0000256" key="2">
    <source>
        <dbReference type="ARBA" id="ARBA00022617"/>
    </source>
</evidence>
<dbReference type="InterPro" id="IPR009056">
    <property type="entry name" value="Cyt_c-like_dom"/>
</dbReference>
<feature type="domain" description="Cytochrome c" evidence="8">
    <location>
        <begin position="229"/>
        <end position="346"/>
    </location>
</feature>
<keyword evidence="9" id="KW-0575">Peroxidase</keyword>
<name>A0ABM8ZSF0_9VIBR</name>
<dbReference type="InterPro" id="IPR036909">
    <property type="entry name" value="Cyt_c-like_dom_sf"/>
</dbReference>
<comment type="subcellular location">
    <subcellularLocation>
        <location evidence="1">Cell envelope</location>
    </subcellularLocation>
</comment>
<evidence type="ECO:0000256" key="7">
    <source>
        <dbReference type="SAM" id="MobiDB-lite"/>
    </source>
</evidence>
<keyword evidence="5 6" id="KW-0408">Iron</keyword>
<dbReference type="PANTHER" id="PTHR30600">
    <property type="entry name" value="CYTOCHROME C PEROXIDASE-RELATED"/>
    <property type="match status" value="1"/>
</dbReference>
<evidence type="ECO:0000256" key="1">
    <source>
        <dbReference type="ARBA" id="ARBA00004196"/>
    </source>
</evidence>
<keyword evidence="2 6" id="KW-0349">Heme</keyword>
<dbReference type="SUPFAM" id="SSF46626">
    <property type="entry name" value="Cytochrome c"/>
    <property type="match status" value="2"/>
</dbReference>
<dbReference type="InterPro" id="IPR051395">
    <property type="entry name" value="Cytochrome_c_Peroxidase/MauG"/>
</dbReference>
<evidence type="ECO:0000256" key="3">
    <source>
        <dbReference type="ARBA" id="ARBA00022723"/>
    </source>
</evidence>
<dbReference type="Pfam" id="PF03150">
    <property type="entry name" value="CCP_MauG"/>
    <property type="match status" value="1"/>
</dbReference>
<gene>
    <name evidence="9" type="primary">ccpA</name>
    <name evidence="9" type="ORF">VST7929_01086</name>
</gene>
<feature type="region of interest" description="Disordered" evidence="7">
    <location>
        <begin position="29"/>
        <end position="66"/>
    </location>
</feature>
<dbReference type="PANTHER" id="PTHR30600:SF7">
    <property type="entry name" value="CYTOCHROME C PEROXIDASE-RELATED"/>
    <property type="match status" value="1"/>
</dbReference>
<dbReference type="Gene3D" id="1.10.760.10">
    <property type="entry name" value="Cytochrome c-like domain"/>
    <property type="match status" value="2"/>
</dbReference>
<keyword evidence="3 6" id="KW-0479">Metal-binding</keyword>
<protein>
    <submittedName>
        <fullName evidence="9">Cytochrome c551 peroxidase</fullName>
        <ecNumber evidence="9">1.11.1.5</ecNumber>
    </submittedName>
</protein>
<feature type="compositionally biased region" description="Polar residues" evidence="7">
    <location>
        <begin position="29"/>
        <end position="39"/>
    </location>
</feature>
<dbReference type="RefSeq" id="WP_237465525.1">
    <property type="nucleotide sequence ID" value="NZ_CAKLDI010000001.1"/>
</dbReference>
<accession>A0ABM8ZSF0</accession>
<dbReference type="Proteomes" id="UP000838672">
    <property type="component" value="Unassembled WGS sequence"/>
</dbReference>
<comment type="caution">
    <text evidence="9">The sequence shown here is derived from an EMBL/GenBank/DDBJ whole genome shotgun (WGS) entry which is preliminary data.</text>
</comment>
<feature type="compositionally biased region" description="Polar residues" evidence="7">
    <location>
        <begin position="55"/>
        <end position="66"/>
    </location>
</feature>
<evidence type="ECO:0000313" key="9">
    <source>
        <dbReference type="EMBL" id="CAH0533222.1"/>
    </source>
</evidence>
<reference evidence="9" key="1">
    <citation type="submission" date="2021-11" db="EMBL/GenBank/DDBJ databases">
        <authorList>
            <person name="Rodrigo-Torres L."/>
            <person name="Arahal R. D."/>
            <person name="Lucena T."/>
        </authorList>
    </citation>
    <scope>NUCLEOTIDE SEQUENCE</scope>
    <source>
        <strain evidence="9">CECT 7929</strain>
    </source>
</reference>
<evidence type="ECO:0000256" key="5">
    <source>
        <dbReference type="ARBA" id="ARBA00023004"/>
    </source>
</evidence>
<organism evidence="9 10">
    <name type="scientific">Vibrio stylophorae</name>
    <dbReference type="NCBI Taxonomy" id="659351"/>
    <lineage>
        <taxon>Bacteria</taxon>
        <taxon>Pseudomonadati</taxon>
        <taxon>Pseudomonadota</taxon>
        <taxon>Gammaproteobacteria</taxon>
        <taxon>Vibrionales</taxon>
        <taxon>Vibrionaceae</taxon>
        <taxon>Vibrio</taxon>
    </lineage>
</organism>
<dbReference type="GO" id="GO:0004130">
    <property type="term" value="F:cytochrome-c peroxidase activity"/>
    <property type="evidence" value="ECO:0007669"/>
    <property type="project" value="UniProtKB-EC"/>
</dbReference>
<dbReference type="InterPro" id="IPR004852">
    <property type="entry name" value="Di-haem_cyt_c_peroxidsae"/>
</dbReference>
<keyword evidence="4 9" id="KW-0560">Oxidoreductase</keyword>
<dbReference type="EC" id="1.11.1.5" evidence="9"/>
<proteinExistence type="predicted"/>
<feature type="compositionally biased region" description="Basic and acidic residues" evidence="7">
    <location>
        <begin position="41"/>
        <end position="54"/>
    </location>
</feature>
<sequence>MKERGWIAACVSVVLFALLLFGYEATSPNQHASHTSSHQHGAKENQGVHRREQSHQAGLSPTSKPQFISPIPQTIAFDRQQAKIGWQLFNDANLSSNRMVSCETCHDLATNGAETIDVSIGVHGKGIRNSLTIFNSAYNYRFFWDGRVNTLHDQIDGPVHSSVEMDTDWPTIERYVSENSHYQTQFEQANLAISEATIKQVLVEFMRTLNTPNAPFDRYIQGDSKALTAQQIRGWEAFQSEGCISCHRGINVGGGMVMRFGFLGEQTIGAERSNDTGRHRSTGKNEDMYLFRVASLRNVADTAPYFHDGQTKTLQEAIKIMGESQLGKTLAPHTITDIEAFLISLSGERPSILQEFENE</sequence>
<evidence type="ECO:0000259" key="8">
    <source>
        <dbReference type="PROSITE" id="PS51007"/>
    </source>
</evidence>
<evidence type="ECO:0000256" key="4">
    <source>
        <dbReference type="ARBA" id="ARBA00023002"/>
    </source>
</evidence>
<keyword evidence="10" id="KW-1185">Reference proteome</keyword>
<evidence type="ECO:0000313" key="10">
    <source>
        <dbReference type="Proteomes" id="UP000838672"/>
    </source>
</evidence>
<dbReference type="EMBL" id="CAKLDI010000001">
    <property type="protein sequence ID" value="CAH0533222.1"/>
    <property type="molecule type" value="Genomic_DNA"/>
</dbReference>
<dbReference type="PROSITE" id="PS51007">
    <property type="entry name" value="CYTC"/>
    <property type="match status" value="1"/>
</dbReference>
<evidence type="ECO:0000256" key="6">
    <source>
        <dbReference type="PROSITE-ProRule" id="PRU00433"/>
    </source>
</evidence>